<accession>A0A8S5QI20</accession>
<organism evidence="1">
    <name type="scientific">Myoviridae sp. ctdNl2</name>
    <dbReference type="NCBI Taxonomy" id="2825140"/>
    <lineage>
        <taxon>Viruses</taxon>
        <taxon>Duplodnaviria</taxon>
        <taxon>Heunggongvirae</taxon>
        <taxon>Uroviricota</taxon>
        <taxon>Caudoviricetes</taxon>
    </lineage>
</organism>
<protein>
    <submittedName>
        <fullName evidence="1">Uncharacterized protein</fullName>
    </submittedName>
</protein>
<reference evidence="1" key="1">
    <citation type="journal article" date="2021" name="Proc. Natl. Acad. Sci. U.S.A.">
        <title>A Catalog of Tens of Thousands of Viruses from Human Metagenomes Reveals Hidden Associations with Chronic Diseases.</title>
        <authorList>
            <person name="Tisza M.J."/>
            <person name="Buck C.B."/>
        </authorList>
    </citation>
    <scope>NUCLEOTIDE SEQUENCE</scope>
    <source>
        <strain evidence="1">CtdNl2</strain>
    </source>
</reference>
<dbReference type="EMBL" id="BK015652">
    <property type="protein sequence ID" value="DAE18180.1"/>
    <property type="molecule type" value="Genomic_DNA"/>
</dbReference>
<evidence type="ECO:0000313" key="1">
    <source>
        <dbReference type="EMBL" id="DAE18180.1"/>
    </source>
</evidence>
<name>A0A8S5QI20_9CAUD</name>
<sequence>MAKTLLINDTEISLMDVFGFYHKRVRGRGVYEVLDTNHIKSNVTYPIETPFTFTDIAVTETFTKSMLLLDAMAIEMDGVVNSDGLITTLRHMLHKSHGFEEIGDYTTVGDILQDIMCREDFDDAPYNSSVLYLNFVYQVLTEITDVFSYVDGDSIKGWIHFLKQYTIQYDGEYHLSFIPKSEKKYKNLAQDVGNKSVTILQYVMSLGYDKIQRNVFVKGSGVYYRFIGNDGYPCRLDFISENKKLPKIYRACLDEVMGKYFKRNRQSIFYGNYVNIMDVIEWVTKNCDINDVDIEYVKQYMREVTNTIINSNVDSILKKQDFKYLYDSLLFLYTKGYKTLDIQSDYLLAVKQKYTQQDVDSHKVPLKTYIDISFLFDVLGVRDKIEYGVYNILEVLNIPVNGSLVYCKNQPYYYHSMDIVGGDCVHRVYYNHYNKEVCDIMGYEPVKVDTVSYDSGVTIFKDVTTDDKWKEFLKNRV</sequence>
<proteinExistence type="predicted"/>